<evidence type="ECO:0000256" key="4">
    <source>
        <dbReference type="ARBA" id="ARBA00023136"/>
    </source>
</evidence>
<accession>A0A7H9CID3</accession>
<comment type="subcellular location">
    <subcellularLocation>
        <location evidence="1">Membrane</location>
        <topology evidence="1">Multi-pass membrane protein</topology>
    </subcellularLocation>
</comment>
<feature type="transmembrane region" description="Helical" evidence="5">
    <location>
        <begin position="194"/>
        <end position="221"/>
    </location>
</feature>
<keyword evidence="3 5" id="KW-1133">Transmembrane helix</keyword>
<evidence type="ECO:0000256" key="2">
    <source>
        <dbReference type="ARBA" id="ARBA00022692"/>
    </source>
</evidence>
<dbReference type="RefSeq" id="WP_179975700.1">
    <property type="nucleotide sequence ID" value="NZ_CP049075.1"/>
</dbReference>
<protein>
    <submittedName>
        <fullName evidence="6">Putative membrane protein</fullName>
    </submittedName>
</protein>
<evidence type="ECO:0000256" key="3">
    <source>
        <dbReference type="ARBA" id="ARBA00022989"/>
    </source>
</evidence>
<keyword evidence="4 5" id="KW-0472">Membrane</keyword>
<feature type="transmembrane region" description="Helical" evidence="5">
    <location>
        <begin position="275"/>
        <end position="292"/>
    </location>
</feature>
<dbReference type="Pfam" id="PF04610">
    <property type="entry name" value="TrbL"/>
    <property type="match status" value="1"/>
</dbReference>
<sequence>MAVETAGKVISNSSWIDEIQGVMQNQLSSLLENIFNSVSKIIHGQASYTIVGLIVCIWLLKQLRTGYPTQDELFSAGKWIIVTCFVFAAYASYDNFTTILGWFYLPASWVISAMNDALGNQIGNSLAQTITNLMNSVSLICSTMLEKAYEASKSDVWFVGDVANIYIKAIVAITMFPTYFFAFMYYILCFAIAAIVIASVFIAMLILSFAPLIVCFLNISFLKPYFFSWLKLFITYSLFAPIALFVAALASKPIADIQSMSPAELGNIYLEGRQWDTFLVPTLCAFLCIFLLRKIPVWISQILGVNNLDSGGSNVGSAAVGMAGKLAGVGAVGAVAGRIAGTGALKGALSSMGQSLPGGSTIASIIKNVGGAGKEVINSSGKSVAGGL</sequence>
<organism evidence="6 7">
    <name type="scientific">Candidatus Campylobacter infans</name>
    <dbReference type="NCBI Taxonomy" id="2561898"/>
    <lineage>
        <taxon>Bacteria</taxon>
        <taxon>Pseudomonadati</taxon>
        <taxon>Campylobacterota</taxon>
        <taxon>Epsilonproteobacteria</taxon>
        <taxon>Campylobacterales</taxon>
        <taxon>Campylobacteraceae</taxon>
        <taxon>Campylobacter</taxon>
    </lineage>
</organism>
<evidence type="ECO:0000313" key="6">
    <source>
        <dbReference type="EMBL" id="QLI05125.1"/>
    </source>
</evidence>
<dbReference type="EMBL" id="CP049075">
    <property type="protein sequence ID" value="QLI05125.1"/>
    <property type="molecule type" value="Genomic_DNA"/>
</dbReference>
<evidence type="ECO:0000256" key="5">
    <source>
        <dbReference type="SAM" id="Phobius"/>
    </source>
</evidence>
<keyword evidence="2 5" id="KW-0812">Transmembrane</keyword>
<feature type="transmembrane region" description="Helical" evidence="5">
    <location>
        <begin position="80"/>
        <end position="105"/>
    </location>
</feature>
<feature type="transmembrane region" description="Helical" evidence="5">
    <location>
        <begin position="233"/>
        <end position="255"/>
    </location>
</feature>
<evidence type="ECO:0000313" key="7">
    <source>
        <dbReference type="Proteomes" id="UP000509414"/>
    </source>
</evidence>
<feature type="transmembrane region" description="Helical" evidence="5">
    <location>
        <begin position="165"/>
        <end position="188"/>
    </location>
</feature>
<dbReference type="InterPro" id="IPR007688">
    <property type="entry name" value="Conjugal_tfr_TrbL/VirB6"/>
</dbReference>
<feature type="transmembrane region" description="Helical" evidence="5">
    <location>
        <begin position="41"/>
        <end position="60"/>
    </location>
</feature>
<reference evidence="6 7" key="1">
    <citation type="submission" date="2020-02" db="EMBL/GenBank/DDBJ databases">
        <title>Complete genome sequence of the novel Campylobacter species Candidatus Campylobacter infans.</title>
        <authorList>
            <person name="Duim B."/>
            <person name="Zomer A."/>
            <person name="van der Graaf L."/>
            <person name="Wagenaar J."/>
        </authorList>
    </citation>
    <scope>NUCLEOTIDE SEQUENCE [LARGE SCALE GENOMIC DNA]</scope>
    <source>
        <strain evidence="6 7">19S00001</strain>
    </source>
</reference>
<dbReference type="Proteomes" id="UP000509414">
    <property type="component" value="Chromosome"/>
</dbReference>
<dbReference type="GO" id="GO:0030255">
    <property type="term" value="P:protein secretion by the type IV secretion system"/>
    <property type="evidence" value="ECO:0007669"/>
    <property type="project" value="InterPro"/>
</dbReference>
<name>A0A7H9CID3_9BACT</name>
<dbReference type="AlphaFoldDB" id="A0A7H9CID3"/>
<proteinExistence type="predicted"/>
<dbReference type="GO" id="GO:0016020">
    <property type="term" value="C:membrane"/>
    <property type="evidence" value="ECO:0007669"/>
    <property type="project" value="UniProtKB-SubCell"/>
</dbReference>
<keyword evidence="7" id="KW-1185">Reference proteome</keyword>
<dbReference type="KEGG" id="cinf:CINF_0603"/>
<evidence type="ECO:0000256" key="1">
    <source>
        <dbReference type="ARBA" id="ARBA00004141"/>
    </source>
</evidence>
<gene>
    <name evidence="6" type="ORF">CINF_0603</name>
</gene>